<reference evidence="3 4" key="1">
    <citation type="journal article" date="2012" name="J. Bacteriol.">
        <title>Genome Sequence of the Filamentous Bacterium Fibrisoma limi BUZ 3T.</title>
        <authorList>
            <person name="Filippini M."/>
            <person name="Qi W."/>
            <person name="Jaenicke S."/>
            <person name="Goesmann A."/>
            <person name="Smits T.H."/>
            <person name="Bagheri H.C."/>
        </authorList>
    </citation>
    <scope>NUCLEOTIDE SEQUENCE [LARGE SCALE GENOMIC DNA]</scope>
    <source>
        <strain evidence="4">BUZ 3T</strain>
    </source>
</reference>
<comment type="caution">
    <text evidence="3">The sequence shown here is derived from an EMBL/GenBank/DDBJ whole genome shotgun (WGS) entry which is preliminary data.</text>
</comment>
<dbReference type="Proteomes" id="UP000009309">
    <property type="component" value="Unassembled WGS sequence"/>
</dbReference>
<gene>
    <name evidence="3" type="ORF">BN8_04199</name>
</gene>
<dbReference type="AlphaFoldDB" id="I2GM46"/>
<evidence type="ECO:0000256" key="1">
    <source>
        <dbReference type="SAM" id="Coils"/>
    </source>
</evidence>
<keyword evidence="2" id="KW-1133">Transmembrane helix</keyword>
<feature type="coiled-coil region" evidence="1">
    <location>
        <begin position="147"/>
        <end position="181"/>
    </location>
</feature>
<name>I2GM46_9BACT</name>
<keyword evidence="1" id="KW-0175">Coiled coil</keyword>
<organism evidence="3 4">
    <name type="scientific">Fibrisoma limi BUZ 3</name>
    <dbReference type="NCBI Taxonomy" id="1185876"/>
    <lineage>
        <taxon>Bacteria</taxon>
        <taxon>Pseudomonadati</taxon>
        <taxon>Bacteroidota</taxon>
        <taxon>Cytophagia</taxon>
        <taxon>Cytophagales</taxon>
        <taxon>Spirosomataceae</taxon>
        <taxon>Fibrisoma</taxon>
    </lineage>
</organism>
<evidence type="ECO:0000313" key="3">
    <source>
        <dbReference type="EMBL" id="CCH54972.1"/>
    </source>
</evidence>
<dbReference type="RefSeq" id="WP_009283548.1">
    <property type="nucleotide sequence ID" value="NZ_CAIT01000007.1"/>
</dbReference>
<sequence length="274" mass="31379">MEPLNKTERNTSLINFIAVYVLILALPLFLSYWMGTKKGGKGGNQKAISEQEALVKDMDVLQQYVKDIEEHNQHIPAEGLPFETWNSWLTKAEQQNTEFFKKITDFQAKRNYTGARLRIRDNACAYLFQISKERGNYIQKRRALLGVQNGTAELRRLQNENNQLKSEKQGLQNNLNVMLAQSQKAAGAGGGGGAQQPNPQIEELKWQIRFNDANCKKIQADILEAYNENSKRRQLYSVARQNFQIITQNARSNFAIQQLASDKILEIDRLMSRL</sequence>
<keyword evidence="2" id="KW-0472">Membrane</keyword>
<dbReference type="EMBL" id="CAIT01000007">
    <property type="protein sequence ID" value="CCH54972.1"/>
    <property type="molecule type" value="Genomic_DNA"/>
</dbReference>
<keyword evidence="4" id="KW-1185">Reference proteome</keyword>
<accession>I2GM46</accession>
<feature type="transmembrane region" description="Helical" evidence="2">
    <location>
        <begin position="12"/>
        <end position="33"/>
    </location>
</feature>
<proteinExistence type="predicted"/>
<protein>
    <submittedName>
        <fullName evidence="3">Uncharacterized protein</fullName>
    </submittedName>
</protein>
<dbReference type="OrthoDB" id="949987at2"/>
<keyword evidence="2" id="KW-0812">Transmembrane</keyword>
<evidence type="ECO:0000256" key="2">
    <source>
        <dbReference type="SAM" id="Phobius"/>
    </source>
</evidence>
<dbReference type="eggNOG" id="ENOG5032RBR">
    <property type="taxonomic scope" value="Bacteria"/>
</dbReference>
<evidence type="ECO:0000313" key="4">
    <source>
        <dbReference type="Proteomes" id="UP000009309"/>
    </source>
</evidence>